<gene>
    <name evidence="4" type="ORF">WR25_14961</name>
</gene>
<accession>A0A2A2LS10</accession>
<evidence type="ECO:0000313" key="4">
    <source>
        <dbReference type="EMBL" id="PAV89022.1"/>
    </source>
</evidence>
<dbReference type="SMART" id="SM00360">
    <property type="entry name" value="RRM"/>
    <property type="match status" value="2"/>
</dbReference>
<keyword evidence="5" id="KW-1185">Reference proteome</keyword>
<evidence type="ECO:0000313" key="5">
    <source>
        <dbReference type="Proteomes" id="UP000218231"/>
    </source>
</evidence>
<reference evidence="4 5" key="1">
    <citation type="journal article" date="2017" name="Curr. Biol.">
        <title>Genome architecture and evolution of a unichromosomal asexual nematode.</title>
        <authorList>
            <person name="Fradin H."/>
            <person name="Zegar C."/>
            <person name="Gutwein M."/>
            <person name="Lucas J."/>
            <person name="Kovtun M."/>
            <person name="Corcoran D."/>
            <person name="Baugh L.R."/>
            <person name="Kiontke K."/>
            <person name="Gunsalus K."/>
            <person name="Fitch D.H."/>
            <person name="Piano F."/>
        </authorList>
    </citation>
    <scope>NUCLEOTIDE SEQUENCE [LARGE SCALE GENOMIC DNA]</scope>
    <source>
        <strain evidence="4">PF1309</strain>
    </source>
</reference>
<dbReference type="InterPro" id="IPR012677">
    <property type="entry name" value="Nucleotide-bd_a/b_plait_sf"/>
</dbReference>
<feature type="domain" description="RRM" evidence="3">
    <location>
        <begin position="767"/>
        <end position="836"/>
    </location>
</feature>
<dbReference type="InterPro" id="IPR035979">
    <property type="entry name" value="RBD_domain_sf"/>
</dbReference>
<evidence type="ECO:0000259" key="3">
    <source>
        <dbReference type="PROSITE" id="PS50102"/>
    </source>
</evidence>
<keyword evidence="1" id="KW-0694">RNA-binding</keyword>
<feature type="compositionally biased region" description="Basic and acidic residues" evidence="2">
    <location>
        <begin position="842"/>
        <end position="865"/>
    </location>
</feature>
<feature type="region of interest" description="Disordered" evidence="2">
    <location>
        <begin position="264"/>
        <end position="615"/>
    </location>
</feature>
<feature type="compositionally biased region" description="Gly residues" evidence="2">
    <location>
        <begin position="322"/>
        <end position="343"/>
    </location>
</feature>
<feature type="compositionally biased region" description="Low complexity" evidence="2">
    <location>
        <begin position="599"/>
        <end position="611"/>
    </location>
</feature>
<dbReference type="InterPro" id="IPR000504">
    <property type="entry name" value="RRM_dom"/>
</dbReference>
<feature type="compositionally biased region" description="Acidic residues" evidence="2">
    <location>
        <begin position="409"/>
        <end position="452"/>
    </location>
</feature>
<feature type="compositionally biased region" description="Acidic residues" evidence="2">
    <location>
        <begin position="371"/>
        <end position="381"/>
    </location>
</feature>
<evidence type="ECO:0000256" key="2">
    <source>
        <dbReference type="SAM" id="MobiDB-lite"/>
    </source>
</evidence>
<dbReference type="OrthoDB" id="167718at2759"/>
<protein>
    <recommendedName>
        <fullName evidence="3">RRM domain-containing protein</fullName>
    </recommendedName>
</protein>
<dbReference type="GO" id="GO:0003723">
    <property type="term" value="F:RNA binding"/>
    <property type="evidence" value="ECO:0007669"/>
    <property type="project" value="UniProtKB-UniRule"/>
</dbReference>
<feature type="compositionally biased region" description="Basic and acidic residues" evidence="2">
    <location>
        <begin position="502"/>
        <end position="514"/>
    </location>
</feature>
<dbReference type="EMBL" id="LIAE01006480">
    <property type="protein sequence ID" value="PAV89022.1"/>
    <property type="molecule type" value="Genomic_DNA"/>
</dbReference>
<dbReference type="STRING" id="2018661.A0A2A2LS10"/>
<feature type="region of interest" description="Disordered" evidence="2">
    <location>
        <begin position="842"/>
        <end position="964"/>
    </location>
</feature>
<proteinExistence type="predicted"/>
<feature type="compositionally biased region" description="Acidic residues" evidence="2">
    <location>
        <begin position="932"/>
        <end position="964"/>
    </location>
</feature>
<dbReference type="Gene3D" id="3.30.70.330">
    <property type="match status" value="1"/>
</dbReference>
<evidence type="ECO:0000256" key="1">
    <source>
        <dbReference type="PROSITE-ProRule" id="PRU00176"/>
    </source>
</evidence>
<dbReference type="SUPFAM" id="SSF54928">
    <property type="entry name" value="RNA-binding domain, RBD"/>
    <property type="match status" value="1"/>
</dbReference>
<dbReference type="Proteomes" id="UP000218231">
    <property type="component" value="Unassembled WGS sequence"/>
</dbReference>
<feature type="compositionally biased region" description="Acidic residues" evidence="2">
    <location>
        <begin position="527"/>
        <end position="576"/>
    </location>
</feature>
<feature type="compositionally biased region" description="Low complexity" evidence="2">
    <location>
        <begin position="312"/>
        <end position="321"/>
    </location>
</feature>
<feature type="compositionally biased region" description="Acidic residues" evidence="2">
    <location>
        <begin position="887"/>
        <end position="911"/>
    </location>
</feature>
<sequence length="964" mass="105178">MGWTIEIALSEVSSAIDLATSQGFFNRETQLTAPSSDDMNEASHSIRPCIVRFEPVPQLKLGQFSKNWKGNMNLISTRVENLKNSMNQKKGSIINSITHLHALQSRPFCFPFLEDLGHAAADETVLQQDFLVSAQYRDVVLVLLKLTNRNVDFLNGNVAAFGLLQESTEVCFEAATQTAGTGRVEHEVEWGRAGRGRSGAVAQQTRQGLAATRRWVRKEADSEATRLRAAISVAETEAGLLVDSEAEATCPDAAEEGGLRAAVAGETASSALEEEADTSVPEAGASVPEAGTSAPEAAREEGSIEEDSELSNFRGGRVMNRGRGGFGSDRGRGGRGFSGGNRGNGFTPRGRGNFQNRDKFQSERKPRKFGDEDDDEMEEDEVPKKGGKSKSLPNTPLAGKGGPKNELNGNEEDESDSDEELDVNDEDMEEESEGDEGESEDSDEQEDEEDNEPEMKTPGKVQLKSALKSAESKAVNSTKKVDVSKAATPVNANAKTPATPHPSKDAKAKGKTPEAAKSAAKPQLNFESDEDEDDEEESGEDEEMDEEESGEDEEEELEDESGEEGDDSDENEEEEEVKPAQKKATAAAVSGKEKDKKQQAVAATPKAKAAQEVGKENISVKKTDLNAGVKRKMNEEPSTAGKKIKLDEKAIQVEEKQRHQETENTTLFLKGILRSAKDSELMALEPGIVSLRRRGRNVFAYLIFSSSAACDKAYANLSRKLTGKTKDASLMKLFHSNLVIDYVGSKSKFKGGSERFDSRNKDPIHPLELVVTSLTKETTQADMTKTFPAATEIRLKPAKNMAILHFGSEEETKKAFDKSRNLKINNRPVAVYYSRIRANAANDKKDKTVATDKAKQAQSAQKEKSQAQSKQSPAAKLQKGLKKGEPSDESEEDEEMDSDEIESSGEEIEEVPEIKPKVKAGNLKTMKMEVGAGDEESGEEESDDEEEEDDGDEDDEDEEEEESD</sequence>
<organism evidence="4 5">
    <name type="scientific">Diploscapter pachys</name>
    <dbReference type="NCBI Taxonomy" id="2018661"/>
    <lineage>
        <taxon>Eukaryota</taxon>
        <taxon>Metazoa</taxon>
        <taxon>Ecdysozoa</taxon>
        <taxon>Nematoda</taxon>
        <taxon>Chromadorea</taxon>
        <taxon>Rhabditida</taxon>
        <taxon>Rhabditina</taxon>
        <taxon>Rhabditomorpha</taxon>
        <taxon>Rhabditoidea</taxon>
        <taxon>Rhabditidae</taxon>
        <taxon>Diploscapter</taxon>
    </lineage>
</organism>
<dbReference type="PROSITE" id="PS50102">
    <property type="entry name" value="RRM"/>
    <property type="match status" value="1"/>
</dbReference>
<dbReference type="AlphaFoldDB" id="A0A2A2LS10"/>
<comment type="caution">
    <text evidence="4">The sequence shown here is derived from an EMBL/GenBank/DDBJ whole genome shotgun (WGS) entry which is preliminary data.</text>
</comment>
<name>A0A2A2LS10_9BILA</name>
<feature type="compositionally biased region" description="Low complexity" evidence="2">
    <location>
        <begin position="866"/>
        <end position="878"/>
    </location>
</feature>
<feature type="compositionally biased region" description="Basic and acidic residues" evidence="2">
    <location>
        <begin position="356"/>
        <end position="370"/>
    </location>
</feature>